<reference evidence="3" key="1">
    <citation type="submission" date="2022-11" db="EMBL/GenBank/DDBJ databases">
        <authorList>
            <person name="Kamali M."/>
            <person name="Peak L."/>
            <person name="Go Y.Y."/>
            <person name="Balasuriya U.B.R."/>
            <person name="Carossino M."/>
        </authorList>
    </citation>
    <scope>NUCLEOTIDE SEQUENCE</scope>
    <source>
        <strain evidence="3">4524</strain>
    </source>
</reference>
<comment type="caution">
    <text evidence="3">The sequence shown here is derived from an EMBL/GenBank/DDBJ whole genome shotgun (WGS) entry which is preliminary data.</text>
</comment>
<dbReference type="AlphaFoldDB" id="A0A9X4G4U0"/>
<sequence>MKKVLCLIPLVLGLAACGSNQSDPKDESELAPGVMQPVSGSGAEEGSYSWTSEVESAPMPASMTK</sequence>
<proteinExistence type="predicted"/>
<reference evidence="3" key="2">
    <citation type="journal article" date="2023" name="Pathogens">
        <title>Pathological Features and Genomic Characterization of an Actinobacillus equuli subsp. equuli Bearing Unique Virulence-Associated Genes from an Adult Horse with Pleuropneumonia.</title>
        <authorList>
            <person name="Kamali M."/>
            <person name="Carossino M."/>
            <person name="Del Piero F."/>
            <person name="Peak L."/>
            <person name="Mitchell M.S."/>
            <person name="Willette J."/>
            <person name="Baker R."/>
            <person name="Li F."/>
            <person name="Kenez A."/>
            <person name="Balasuriya U.B.R."/>
            <person name="Go Y.Y."/>
        </authorList>
    </citation>
    <scope>NUCLEOTIDE SEQUENCE</scope>
    <source>
        <strain evidence="3">4524</strain>
    </source>
</reference>
<feature type="chain" id="PRO_5040784763" description="Outer membrane antigenic lipoprotein B" evidence="2">
    <location>
        <begin position="23"/>
        <end position="65"/>
    </location>
</feature>
<gene>
    <name evidence="3" type="ORF">OQ257_04605</name>
</gene>
<evidence type="ECO:0000256" key="1">
    <source>
        <dbReference type="SAM" id="MobiDB-lite"/>
    </source>
</evidence>
<dbReference type="RefSeq" id="WP_275217600.1">
    <property type="nucleotide sequence ID" value="NZ_CP103821.1"/>
</dbReference>
<evidence type="ECO:0000256" key="2">
    <source>
        <dbReference type="SAM" id="SignalP"/>
    </source>
</evidence>
<dbReference type="Proteomes" id="UP001142444">
    <property type="component" value="Unassembled WGS sequence"/>
</dbReference>
<evidence type="ECO:0000313" key="3">
    <source>
        <dbReference type="EMBL" id="MDE8034444.1"/>
    </source>
</evidence>
<feature type="signal peptide" evidence="2">
    <location>
        <begin position="1"/>
        <end position="22"/>
    </location>
</feature>
<name>A0A9X4G4U0_ACTEU</name>
<keyword evidence="2" id="KW-0732">Signal</keyword>
<evidence type="ECO:0008006" key="5">
    <source>
        <dbReference type="Google" id="ProtNLM"/>
    </source>
</evidence>
<accession>A0A9X4G4U0</accession>
<organism evidence="3 4">
    <name type="scientific">Actinobacillus equuli subsp. equuli</name>
    <dbReference type="NCBI Taxonomy" id="202947"/>
    <lineage>
        <taxon>Bacteria</taxon>
        <taxon>Pseudomonadati</taxon>
        <taxon>Pseudomonadota</taxon>
        <taxon>Gammaproteobacteria</taxon>
        <taxon>Pasteurellales</taxon>
        <taxon>Pasteurellaceae</taxon>
        <taxon>Actinobacillus</taxon>
    </lineage>
</organism>
<dbReference type="PROSITE" id="PS51257">
    <property type="entry name" value="PROKAR_LIPOPROTEIN"/>
    <property type="match status" value="1"/>
</dbReference>
<dbReference type="EMBL" id="JAPHVQ010000003">
    <property type="protein sequence ID" value="MDE8034444.1"/>
    <property type="molecule type" value="Genomic_DNA"/>
</dbReference>
<keyword evidence="4" id="KW-1185">Reference proteome</keyword>
<protein>
    <recommendedName>
        <fullName evidence="5">Outer membrane antigenic lipoprotein B</fullName>
    </recommendedName>
</protein>
<evidence type="ECO:0000313" key="4">
    <source>
        <dbReference type="Proteomes" id="UP001142444"/>
    </source>
</evidence>
<feature type="region of interest" description="Disordered" evidence="1">
    <location>
        <begin position="18"/>
        <end position="65"/>
    </location>
</feature>